<protein>
    <submittedName>
        <fullName evidence="2">Uncharacterized protein</fullName>
    </submittedName>
</protein>
<dbReference type="Proteomes" id="UP000499080">
    <property type="component" value="Unassembled WGS sequence"/>
</dbReference>
<keyword evidence="3" id="KW-1185">Reference proteome</keyword>
<dbReference type="EMBL" id="BGPR01133480">
    <property type="protein sequence ID" value="GBN51407.1"/>
    <property type="molecule type" value="Genomic_DNA"/>
</dbReference>
<proteinExistence type="predicted"/>
<gene>
    <name evidence="1" type="ORF">AVEN_22552_1</name>
    <name evidence="2" type="ORF">AVEN_74476_1</name>
</gene>
<comment type="caution">
    <text evidence="2">The sequence shown here is derived from an EMBL/GenBank/DDBJ whole genome shotgun (WGS) entry which is preliminary data.</text>
</comment>
<dbReference type="EMBL" id="BGPR01133476">
    <property type="protein sequence ID" value="GBN51396.1"/>
    <property type="molecule type" value="Genomic_DNA"/>
</dbReference>
<evidence type="ECO:0000313" key="2">
    <source>
        <dbReference type="EMBL" id="GBN51407.1"/>
    </source>
</evidence>
<evidence type="ECO:0000313" key="1">
    <source>
        <dbReference type="EMBL" id="GBN51396.1"/>
    </source>
</evidence>
<evidence type="ECO:0000313" key="3">
    <source>
        <dbReference type="Proteomes" id="UP000499080"/>
    </source>
</evidence>
<accession>A0A4Y2PME9</accession>
<dbReference type="AlphaFoldDB" id="A0A4Y2PME9"/>
<sequence length="94" mass="11141">MQQPLDNRGTTCLRIWAQRAALPLLCHRVGESQLIYTAASHPNSRCHRVFLTDKLVSRHQEEQKLNTTWCRKRRLEGENREKRMAYARRRIGRA</sequence>
<organism evidence="2 3">
    <name type="scientific">Araneus ventricosus</name>
    <name type="common">Orbweaver spider</name>
    <name type="synonym">Epeira ventricosa</name>
    <dbReference type="NCBI Taxonomy" id="182803"/>
    <lineage>
        <taxon>Eukaryota</taxon>
        <taxon>Metazoa</taxon>
        <taxon>Ecdysozoa</taxon>
        <taxon>Arthropoda</taxon>
        <taxon>Chelicerata</taxon>
        <taxon>Arachnida</taxon>
        <taxon>Araneae</taxon>
        <taxon>Araneomorphae</taxon>
        <taxon>Entelegynae</taxon>
        <taxon>Araneoidea</taxon>
        <taxon>Araneidae</taxon>
        <taxon>Araneus</taxon>
    </lineage>
</organism>
<reference evidence="2 3" key="1">
    <citation type="journal article" date="2019" name="Sci. Rep.">
        <title>Orb-weaving spider Araneus ventricosus genome elucidates the spidroin gene catalogue.</title>
        <authorList>
            <person name="Kono N."/>
            <person name="Nakamura H."/>
            <person name="Ohtoshi R."/>
            <person name="Moran D.A.P."/>
            <person name="Shinohara A."/>
            <person name="Yoshida Y."/>
            <person name="Fujiwara M."/>
            <person name="Mori M."/>
            <person name="Tomita M."/>
            <person name="Arakawa K."/>
        </authorList>
    </citation>
    <scope>NUCLEOTIDE SEQUENCE [LARGE SCALE GENOMIC DNA]</scope>
</reference>
<name>A0A4Y2PME9_ARAVE</name>